<evidence type="ECO:0000256" key="1">
    <source>
        <dbReference type="ARBA" id="ARBA00022723"/>
    </source>
</evidence>
<organism evidence="3 4">
    <name type="scientific">Amylocarpus encephaloides</name>
    <dbReference type="NCBI Taxonomy" id="45428"/>
    <lineage>
        <taxon>Eukaryota</taxon>
        <taxon>Fungi</taxon>
        <taxon>Dikarya</taxon>
        <taxon>Ascomycota</taxon>
        <taxon>Pezizomycotina</taxon>
        <taxon>Leotiomycetes</taxon>
        <taxon>Helotiales</taxon>
        <taxon>Helotiales incertae sedis</taxon>
        <taxon>Amylocarpus</taxon>
    </lineage>
</organism>
<dbReference type="GO" id="GO:0046872">
    <property type="term" value="F:metal ion binding"/>
    <property type="evidence" value="ECO:0007669"/>
    <property type="project" value="UniProtKB-KW"/>
</dbReference>
<keyword evidence="1" id="KW-0479">Metal-binding</keyword>
<sequence>MMKCLLLGAGGLMTIESDSTTETLIVRIDRSKIVPHGKPALSRMLLRLHMYRSTANVKACRSYYEEPLRVDEEHLVWRSIVLAKRQPKWVFVQANTFLEDDEVTLKE</sequence>
<dbReference type="GO" id="GO:0008239">
    <property type="term" value="F:dipeptidyl-peptidase activity"/>
    <property type="evidence" value="ECO:0007669"/>
    <property type="project" value="TreeGrafter"/>
</dbReference>
<dbReference type="PANTHER" id="PTHR23422:SF11">
    <property type="entry name" value="DIPEPTIDYL PEPTIDASE 3"/>
    <property type="match status" value="1"/>
</dbReference>
<accession>A0A9P8C4I0</accession>
<dbReference type="GO" id="GO:0005737">
    <property type="term" value="C:cytoplasm"/>
    <property type="evidence" value="ECO:0007669"/>
    <property type="project" value="TreeGrafter"/>
</dbReference>
<keyword evidence="2" id="KW-0378">Hydrolase</keyword>
<comment type="caution">
    <text evidence="3">The sequence shown here is derived from an EMBL/GenBank/DDBJ whole genome shotgun (WGS) entry which is preliminary data.</text>
</comment>
<gene>
    <name evidence="3" type="ORF">BJ875DRAFT_54169</name>
</gene>
<dbReference type="OrthoDB" id="4694525at2759"/>
<dbReference type="AlphaFoldDB" id="A0A9P8C4I0"/>
<evidence type="ECO:0000313" key="3">
    <source>
        <dbReference type="EMBL" id="KAG9233172.1"/>
    </source>
</evidence>
<dbReference type="Proteomes" id="UP000824998">
    <property type="component" value="Unassembled WGS sequence"/>
</dbReference>
<name>A0A9P8C4I0_9HELO</name>
<evidence type="ECO:0000313" key="4">
    <source>
        <dbReference type="Proteomes" id="UP000824998"/>
    </source>
</evidence>
<dbReference type="InterPro" id="IPR039461">
    <property type="entry name" value="Peptidase_M49"/>
</dbReference>
<evidence type="ECO:0000256" key="2">
    <source>
        <dbReference type="ARBA" id="ARBA00022801"/>
    </source>
</evidence>
<dbReference type="EMBL" id="MU251512">
    <property type="protein sequence ID" value="KAG9233172.1"/>
    <property type="molecule type" value="Genomic_DNA"/>
</dbReference>
<dbReference type="Pfam" id="PF03571">
    <property type="entry name" value="Peptidase_M49"/>
    <property type="match status" value="1"/>
</dbReference>
<reference evidence="3" key="1">
    <citation type="journal article" date="2021" name="IMA Fungus">
        <title>Genomic characterization of three marine fungi, including Emericellopsis atlantica sp. nov. with signatures of a generalist lifestyle and marine biomass degradation.</title>
        <authorList>
            <person name="Hagestad O.C."/>
            <person name="Hou L."/>
            <person name="Andersen J.H."/>
            <person name="Hansen E.H."/>
            <person name="Altermark B."/>
            <person name="Li C."/>
            <person name="Kuhnert E."/>
            <person name="Cox R.J."/>
            <person name="Crous P.W."/>
            <person name="Spatafora J.W."/>
            <person name="Lail K."/>
            <person name="Amirebrahimi M."/>
            <person name="Lipzen A."/>
            <person name="Pangilinan J."/>
            <person name="Andreopoulos W."/>
            <person name="Hayes R.D."/>
            <person name="Ng V."/>
            <person name="Grigoriev I.V."/>
            <person name="Jackson S.A."/>
            <person name="Sutton T.D.S."/>
            <person name="Dobson A.D.W."/>
            <person name="Rama T."/>
        </authorList>
    </citation>
    <scope>NUCLEOTIDE SEQUENCE</scope>
    <source>
        <strain evidence="3">TRa018bII</strain>
    </source>
</reference>
<dbReference type="PANTHER" id="PTHR23422">
    <property type="entry name" value="DIPEPTIDYL PEPTIDASE III-RELATED"/>
    <property type="match status" value="1"/>
</dbReference>
<keyword evidence="4" id="KW-1185">Reference proteome</keyword>
<protein>
    <submittedName>
        <fullName evidence="3">Peptidase family M49-domain-containing protein</fullName>
    </submittedName>
</protein>
<proteinExistence type="predicted"/>